<evidence type="ECO:0000259" key="4">
    <source>
        <dbReference type="SMART" id="SM00822"/>
    </source>
</evidence>
<dbReference type="InterPro" id="IPR057326">
    <property type="entry name" value="KR_dom"/>
</dbReference>
<dbReference type="RefSeq" id="WP_370882005.1">
    <property type="nucleotide sequence ID" value="NZ_JAUSVX010000010.1"/>
</dbReference>
<evidence type="ECO:0000313" key="6">
    <source>
        <dbReference type="Proteomes" id="UP001242480"/>
    </source>
</evidence>
<dbReference type="Pfam" id="PF00106">
    <property type="entry name" value="adh_short"/>
    <property type="match status" value="1"/>
</dbReference>
<reference evidence="5 6" key="1">
    <citation type="submission" date="2023-07" db="EMBL/GenBank/DDBJ databases">
        <title>Genomic Encyclopedia of Type Strains, Phase IV (KMG-IV): sequencing the most valuable type-strain genomes for metagenomic binning, comparative biology and taxonomic classification.</title>
        <authorList>
            <person name="Goeker M."/>
        </authorList>
    </citation>
    <scope>NUCLEOTIDE SEQUENCE [LARGE SCALE GENOMIC DNA]</scope>
    <source>
        <strain evidence="5 6">DSM 19619</strain>
    </source>
</reference>
<evidence type="ECO:0000256" key="2">
    <source>
        <dbReference type="ARBA" id="ARBA00023002"/>
    </source>
</evidence>
<dbReference type="PROSITE" id="PS00061">
    <property type="entry name" value="ADH_SHORT"/>
    <property type="match status" value="1"/>
</dbReference>
<name>A0ABU0JC59_9HYPH</name>
<evidence type="ECO:0000256" key="3">
    <source>
        <dbReference type="RuleBase" id="RU000363"/>
    </source>
</evidence>
<dbReference type="PANTHER" id="PTHR43639:SF1">
    <property type="entry name" value="SHORT-CHAIN DEHYDROGENASE_REDUCTASE FAMILY PROTEIN"/>
    <property type="match status" value="1"/>
</dbReference>
<accession>A0ABU0JC59</accession>
<gene>
    <name evidence="5" type="ORF">QO011_004891</name>
</gene>
<dbReference type="InterPro" id="IPR020904">
    <property type="entry name" value="Sc_DH/Rdtase_CS"/>
</dbReference>
<dbReference type="InterPro" id="IPR002347">
    <property type="entry name" value="SDR_fam"/>
</dbReference>
<dbReference type="Gene3D" id="3.40.50.720">
    <property type="entry name" value="NAD(P)-binding Rossmann-like Domain"/>
    <property type="match status" value="1"/>
</dbReference>
<dbReference type="InterPro" id="IPR036291">
    <property type="entry name" value="NAD(P)-bd_dom_sf"/>
</dbReference>
<sequence length="259" mass="26499">MARVDGKVVLVTGATQGIGRAIAEALAGAGADGLLLTGRDAGRGEALAAQLGSSGVKAAFVVAELGDIDAPRMLVAECLARFGRIDILVNAAGLTDRASVLDADPVLWSKLFDVNARAPFFLMQAAIAAMRERGQGGAIVNILSMNAHCGGPDLAVYAATKGALATLTRNAANAHRFDRIRVNGINVGWTDTPAERVMQAETLGQGEGWIAAANAALPFGRLLAASEVANLALFLASDAAGPMTGALIDQEQWVVGAKG</sequence>
<dbReference type="NCBIfam" id="NF004847">
    <property type="entry name" value="PRK06198.1"/>
    <property type="match status" value="1"/>
</dbReference>
<comment type="similarity">
    <text evidence="1 3">Belongs to the short-chain dehydrogenases/reductases (SDR) family.</text>
</comment>
<keyword evidence="2" id="KW-0560">Oxidoreductase</keyword>
<dbReference type="PRINTS" id="PR00081">
    <property type="entry name" value="GDHRDH"/>
</dbReference>
<feature type="domain" description="Ketoreductase" evidence="4">
    <location>
        <begin position="7"/>
        <end position="192"/>
    </location>
</feature>
<dbReference type="PANTHER" id="PTHR43639">
    <property type="entry name" value="OXIDOREDUCTASE, SHORT-CHAIN DEHYDROGENASE/REDUCTASE FAMILY (AFU_ORTHOLOGUE AFUA_5G02870)"/>
    <property type="match status" value="1"/>
</dbReference>
<evidence type="ECO:0000313" key="5">
    <source>
        <dbReference type="EMBL" id="MDQ0471864.1"/>
    </source>
</evidence>
<evidence type="ECO:0000256" key="1">
    <source>
        <dbReference type="ARBA" id="ARBA00006484"/>
    </source>
</evidence>
<dbReference type="EMBL" id="JAUSVX010000010">
    <property type="protein sequence ID" value="MDQ0471864.1"/>
    <property type="molecule type" value="Genomic_DNA"/>
</dbReference>
<keyword evidence="6" id="KW-1185">Reference proteome</keyword>
<dbReference type="Proteomes" id="UP001242480">
    <property type="component" value="Unassembled WGS sequence"/>
</dbReference>
<proteinExistence type="inferred from homology"/>
<dbReference type="PRINTS" id="PR00080">
    <property type="entry name" value="SDRFAMILY"/>
</dbReference>
<dbReference type="CDD" id="cd05233">
    <property type="entry name" value="SDR_c"/>
    <property type="match status" value="1"/>
</dbReference>
<dbReference type="SMART" id="SM00822">
    <property type="entry name" value="PKS_KR"/>
    <property type="match status" value="1"/>
</dbReference>
<dbReference type="SUPFAM" id="SSF51735">
    <property type="entry name" value="NAD(P)-binding Rossmann-fold domains"/>
    <property type="match status" value="1"/>
</dbReference>
<organism evidence="5 6">
    <name type="scientific">Labrys wisconsinensis</name>
    <dbReference type="NCBI Taxonomy" id="425677"/>
    <lineage>
        <taxon>Bacteria</taxon>
        <taxon>Pseudomonadati</taxon>
        <taxon>Pseudomonadota</taxon>
        <taxon>Alphaproteobacteria</taxon>
        <taxon>Hyphomicrobiales</taxon>
        <taxon>Xanthobacteraceae</taxon>
        <taxon>Labrys</taxon>
    </lineage>
</organism>
<protein>
    <submittedName>
        <fullName evidence="5">NAD(P)-dependent dehydrogenase (Short-subunit alcohol dehydrogenase family)</fullName>
    </submittedName>
</protein>
<comment type="caution">
    <text evidence="5">The sequence shown here is derived from an EMBL/GenBank/DDBJ whole genome shotgun (WGS) entry which is preliminary data.</text>
</comment>